<sequence>MDVRAARLLERLKTEKNVLIILDDVWENLELGVPTTDEHKGCKILMMSRSLELSNPYKANFKGIPEKAYSAIEMSYKFLENEELQPIFLLCSIMGHDAAIEDLLRYARGLGLLHGVKRVKDTRDKVLSLVNILKASCLLLDGSHPTRSDMHDVVRDVAISIASRDYGWLVLTKEDVYEEWSDEGTMRKCELVSLRSAKVSELPDGLECPVLTFFSMHDLIDCKRLEVIAPDFLSSLSSLEELYLYGSFDRWEVEGIDNPRSNASLVELQCLSHLNTLEVQIRDVQAMPKDDMFFGKLERYKIFIGDLMWYELYDGLQMNTSRILQVKMKKSINLYGGITLLLRNVRSHWLEEVEDVRKMLYDPITEGFLDLKHLRFRYVLDIKVLLSSMMLVPCFESLSLSGLTDLEAICDRQLKVGSFDRLRIIKVESCNALKNLFFFPIATKFCQLEEIIVSNCHNMIGLIVEEEKMVTGLWMSALGVVGLALNLRAHDFVSQEIRAAEDLDFKTVYTKNIVLNDGSCPALENLSSLLKKRSKRSQIRVGAMAADEGKVKIEKFDGADFGFWKMQIEDFLYQKNLYQPLLGKQPEGMKNEDWALLDRQALGVIRLTLSRNVAFNIAKEKTTASLMVALSNSWNATVTAVSSSSGNNKLKFDDVRDLESANVTEETGDAMILSVNSLIESWILDSWASFHSTPCQEIMENYVSGDFGKVHLADDETLKIVGKGDIRLKLPNQTTWKLTGLRHIFGLKRNLIYVGQLDGEGYSTTFSGCEWKITKGALVIARGKKTGTLYGPSPVPSLAGSLYYVIFIDDSTRKVWVYFLKKKSEVFDTFRKWKAMVENETGLKVKRLSPTNVSLLVMVVMSCYRFWDYENQKIIRSRDVIFNENVMYKDRSTIESSSSNIEAETKEFAEFEEISRNDVQISPEAVQEEPDTPELRRSSRIPKPTQRYSPCLHYLLLTDNGEPDCYDEVMQVEDSVKWKSSMKDEMDSLMSNQTWELAELPPGKKALHNKWIYRIKEEHDGSKRYKRDWLSKVFNKKKILLKQWELLAGGDTILTGYVDTDLARNIDIRRSTTGYVYTLGGTTVSWVSQLQKLVALSTTEVEYVAVTEASKEMVWLQSFLEELGKKQENNVLYCDSQSAIHLAKNPSFHSRTSTYN</sequence>
<dbReference type="InterPro" id="IPR036854">
    <property type="entry name" value="Photo_II_D1/D2_sf"/>
</dbReference>
<dbReference type="Gene3D" id="3.80.10.10">
    <property type="entry name" value="Ribonuclease Inhibitor"/>
    <property type="match status" value="1"/>
</dbReference>
<evidence type="ECO:0000259" key="5">
    <source>
        <dbReference type="Pfam" id="PF22936"/>
    </source>
</evidence>
<feature type="domain" description="Retroviral polymerase SH3-like" evidence="7">
    <location>
        <begin position="863"/>
        <end position="893"/>
    </location>
</feature>
<evidence type="ECO:0000259" key="6">
    <source>
        <dbReference type="Pfam" id="PF23247"/>
    </source>
</evidence>
<keyword evidence="2" id="KW-0611">Plant defense</keyword>
<proteinExistence type="inferred from homology"/>
<reference evidence="8" key="1">
    <citation type="submission" date="2019-09" db="EMBL/GenBank/DDBJ databases">
        <title>Draft genome information of white flower Hibiscus syriacus.</title>
        <authorList>
            <person name="Kim Y.-M."/>
        </authorList>
    </citation>
    <scope>NUCLEOTIDE SEQUENCE [LARGE SCALE GENOMIC DNA]</scope>
    <source>
        <strain evidence="8">YM2019G1</strain>
    </source>
</reference>
<dbReference type="InterPro" id="IPR027417">
    <property type="entry name" value="P-loop_NTPase"/>
</dbReference>
<dbReference type="Pfam" id="PF25597">
    <property type="entry name" value="SH3_retrovirus"/>
    <property type="match status" value="1"/>
</dbReference>
<dbReference type="GO" id="GO:0009772">
    <property type="term" value="P:photosynthetic electron transport in photosystem II"/>
    <property type="evidence" value="ECO:0007669"/>
    <property type="project" value="InterPro"/>
</dbReference>
<evidence type="ECO:0000256" key="3">
    <source>
        <dbReference type="SAM" id="MobiDB-lite"/>
    </source>
</evidence>
<protein>
    <submittedName>
        <fullName evidence="8">Uncharacterized protein</fullName>
    </submittedName>
</protein>
<comment type="caution">
    <text evidence="8">The sequence shown here is derived from an EMBL/GenBank/DDBJ whole genome shotgun (WGS) entry which is preliminary data.</text>
</comment>
<comment type="similarity">
    <text evidence="1">Belongs to the disease resistance NB-LRR family.</text>
</comment>
<dbReference type="InterPro" id="IPR050905">
    <property type="entry name" value="Plant_NBS-LRR"/>
</dbReference>
<gene>
    <name evidence="8" type="ORF">F3Y22_tig00116959pilonHSYRG00493</name>
</gene>
<dbReference type="Gene3D" id="3.40.50.300">
    <property type="entry name" value="P-loop containing nucleotide triphosphate hydrolases"/>
    <property type="match status" value="1"/>
</dbReference>
<dbReference type="InterPro" id="IPR032675">
    <property type="entry name" value="LRR_dom_sf"/>
</dbReference>
<dbReference type="SUPFAM" id="SSF81483">
    <property type="entry name" value="Bacterial photosystem II reaction centre, L and M subunits"/>
    <property type="match status" value="1"/>
</dbReference>
<dbReference type="AlphaFoldDB" id="A0A6A2XNT2"/>
<evidence type="ECO:0000256" key="1">
    <source>
        <dbReference type="ARBA" id="ARBA00008894"/>
    </source>
</evidence>
<feature type="domain" description="Retrovirus-related Pol polyprotein from transposon TNT 1-94-like beta-barrel" evidence="5">
    <location>
        <begin position="682"/>
        <end position="762"/>
    </location>
</feature>
<name>A0A6A2XNT2_HIBSY</name>
<keyword evidence="9" id="KW-1185">Reference proteome</keyword>
<dbReference type="SUPFAM" id="SSF53098">
    <property type="entry name" value="Ribonuclease H-like"/>
    <property type="match status" value="1"/>
</dbReference>
<dbReference type="PANTHER" id="PTHR33463">
    <property type="entry name" value="NB-ARC DOMAIN-CONTAINING PROTEIN-RELATED"/>
    <property type="match status" value="1"/>
</dbReference>
<dbReference type="CDD" id="cd09272">
    <property type="entry name" value="RNase_HI_RT_Ty1"/>
    <property type="match status" value="1"/>
</dbReference>
<dbReference type="Proteomes" id="UP000436088">
    <property type="component" value="Unassembled WGS sequence"/>
</dbReference>
<dbReference type="InterPro" id="IPR057670">
    <property type="entry name" value="SH3_retrovirus"/>
</dbReference>
<dbReference type="GO" id="GO:0043531">
    <property type="term" value="F:ADP binding"/>
    <property type="evidence" value="ECO:0007669"/>
    <property type="project" value="InterPro"/>
</dbReference>
<dbReference type="EMBL" id="VEPZ02001734">
    <property type="protein sequence ID" value="KAE8660039.1"/>
    <property type="molecule type" value="Genomic_DNA"/>
</dbReference>
<dbReference type="InterPro" id="IPR054722">
    <property type="entry name" value="PolX-like_BBD"/>
</dbReference>
<dbReference type="Pfam" id="PF00931">
    <property type="entry name" value="NB-ARC"/>
    <property type="match status" value="1"/>
</dbReference>
<dbReference type="PANTHER" id="PTHR33463:SF198">
    <property type="entry name" value="RPP4C3"/>
    <property type="match status" value="1"/>
</dbReference>
<evidence type="ECO:0000259" key="7">
    <source>
        <dbReference type="Pfam" id="PF25597"/>
    </source>
</evidence>
<evidence type="ECO:0000313" key="8">
    <source>
        <dbReference type="EMBL" id="KAE8660039.1"/>
    </source>
</evidence>
<dbReference type="Pfam" id="PF22936">
    <property type="entry name" value="Pol_BBD"/>
    <property type="match status" value="1"/>
</dbReference>
<accession>A0A6A2XNT2</accession>
<evidence type="ECO:0000313" key="9">
    <source>
        <dbReference type="Proteomes" id="UP000436088"/>
    </source>
</evidence>
<dbReference type="InterPro" id="IPR057135">
    <property type="entry name" value="At4g27190-like_LRR"/>
</dbReference>
<evidence type="ECO:0000256" key="2">
    <source>
        <dbReference type="ARBA" id="ARBA00022821"/>
    </source>
</evidence>
<dbReference type="Pfam" id="PF23247">
    <property type="entry name" value="LRR_RPS2"/>
    <property type="match status" value="1"/>
</dbReference>
<dbReference type="InterPro" id="IPR002182">
    <property type="entry name" value="NB-ARC"/>
</dbReference>
<feature type="domain" description="Disease resistance protein At4g27190-like leucine-rich repeats" evidence="6">
    <location>
        <begin position="391"/>
        <end position="456"/>
    </location>
</feature>
<feature type="domain" description="NB-ARC" evidence="4">
    <location>
        <begin position="6"/>
        <end position="82"/>
    </location>
</feature>
<evidence type="ECO:0000259" key="4">
    <source>
        <dbReference type="Pfam" id="PF00931"/>
    </source>
</evidence>
<organism evidence="8 9">
    <name type="scientific">Hibiscus syriacus</name>
    <name type="common">Rose of Sharon</name>
    <dbReference type="NCBI Taxonomy" id="106335"/>
    <lineage>
        <taxon>Eukaryota</taxon>
        <taxon>Viridiplantae</taxon>
        <taxon>Streptophyta</taxon>
        <taxon>Embryophyta</taxon>
        <taxon>Tracheophyta</taxon>
        <taxon>Spermatophyta</taxon>
        <taxon>Magnoliopsida</taxon>
        <taxon>eudicotyledons</taxon>
        <taxon>Gunneridae</taxon>
        <taxon>Pentapetalae</taxon>
        <taxon>rosids</taxon>
        <taxon>malvids</taxon>
        <taxon>Malvales</taxon>
        <taxon>Malvaceae</taxon>
        <taxon>Malvoideae</taxon>
        <taxon>Hibiscus</taxon>
    </lineage>
</organism>
<dbReference type="SUPFAM" id="SSF52047">
    <property type="entry name" value="RNI-like"/>
    <property type="match status" value="1"/>
</dbReference>
<feature type="region of interest" description="Disordered" evidence="3">
    <location>
        <begin position="919"/>
        <end position="943"/>
    </location>
</feature>
<dbReference type="InterPro" id="IPR012337">
    <property type="entry name" value="RNaseH-like_sf"/>
</dbReference>